<organism evidence="2">
    <name type="scientific">Octactis speculum</name>
    <dbReference type="NCBI Taxonomy" id="3111310"/>
    <lineage>
        <taxon>Eukaryota</taxon>
        <taxon>Sar</taxon>
        <taxon>Stramenopiles</taxon>
        <taxon>Ochrophyta</taxon>
        <taxon>Dictyochophyceae</taxon>
        <taxon>Dictyochales</taxon>
        <taxon>Dictyochaceae</taxon>
        <taxon>Octactis</taxon>
    </lineage>
</organism>
<name>A0A7S2HIC5_9STRA</name>
<dbReference type="AlphaFoldDB" id="A0A7S2HIC5"/>
<sequence length="113" mass="12880">MAVLMADLRELTNSIRHLQRSNRDLQEALSCDDDVEFREALLENGQVLARKRHQCIELVDALDSQGFDWKSAFDTESTRLILSFTNEIKKRKEREGDVTSLPVISQEGGGLFL</sequence>
<proteinExistence type="predicted"/>
<dbReference type="EMBL" id="HBGS01061398">
    <property type="protein sequence ID" value="CAD9491745.1"/>
    <property type="molecule type" value="Transcribed_RNA"/>
</dbReference>
<gene>
    <name evidence="2" type="ORF">DSPE1174_LOCUS32034</name>
</gene>
<keyword evidence="1" id="KW-0175">Coiled coil</keyword>
<feature type="coiled-coil region" evidence="1">
    <location>
        <begin position="1"/>
        <end position="28"/>
    </location>
</feature>
<protein>
    <submittedName>
        <fullName evidence="2">Uncharacterized protein</fullName>
    </submittedName>
</protein>
<evidence type="ECO:0000256" key="1">
    <source>
        <dbReference type="SAM" id="Coils"/>
    </source>
</evidence>
<reference evidence="2" key="1">
    <citation type="submission" date="2021-01" db="EMBL/GenBank/DDBJ databases">
        <authorList>
            <person name="Corre E."/>
            <person name="Pelletier E."/>
            <person name="Niang G."/>
            <person name="Scheremetjew M."/>
            <person name="Finn R."/>
            <person name="Kale V."/>
            <person name="Holt S."/>
            <person name="Cochrane G."/>
            <person name="Meng A."/>
            <person name="Brown T."/>
            <person name="Cohen L."/>
        </authorList>
    </citation>
    <scope>NUCLEOTIDE SEQUENCE</scope>
    <source>
        <strain evidence="2">CCMP1381</strain>
    </source>
</reference>
<evidence type="ECO:0000313" key="2">
    <source>
        <dbReference type="EMBL" id="CAD9491745.1"/>
    </source>
</evidence>
<accession>A0A7S2HIC5</accession>